<protein>
    <submittedName>
        <fullName evidence="2">DUF1145 domain-containing protein</fullName>
    </submittedName>
</protein>
<dbReference type="RefSeq" id="WP_240591446.1">
    <property type="nucleotide sequence ID" value="NZ_JAKUDL010000004.1"/>
</dbReference>
<dbReference type="PANTHER" id="PTHR38775">
    <property type="entry name" value="INNER MEMBRANE PROTEIN-RELATED"/>
    <property type="match status" value="1"/>
</dbReference>
<comment type="caution">
    <text evidence="2">The sequence shown here is derived from an EMBL/GenBank/DDBJ whole genome shotgun (WGS) entry which is preliminary data.</text>
</comment>
<proteinExistence type="predicted"/>
<keyword evidence="3" id="KW-1185">Reference proteome</keyword>
<organism evidence="2 3">
    <name type="scientific">Shewanella zhuhaiensis</name>
    <dbReference type="NCBI Taxonomy" id="2919576"/>
    <lineage>
        <taxon>Bacteria</taxon>
        <taxon>Pseudomonadati</taxon>
        <taxon>Pseudomonadota</taxon>
        <taxon>Gammaproteobacteria</taxon>
        <taxon>Alteromonadales</taxon>
        <taxon>Shewanellaceae</taxon>
        <taxon>Shewanella</taxon>
    </lineage>
</organism>
<keyword evidence="1" id="KW-0812">Transmembrane</keyword>
<keyword evidence="1" id="KW-1133">Transmembrane helix</keyword>
<feature type="transmembrane region" description="Helical" evidence="1">
    <location>
        <begin position="6"/>
        <end position="25"/>
    </location>
</feature>
<dbReference type="InterPro" id="IPR009525">
    <property type="entry name" value="DUF1145"/>
</dbReference>
<dbReference type="Pfam" id="PF06611">
    <property type="entry name" value="DUF1145"/>
    <property type="match status" value="1"/>
</dbReference>
<accession>A0AAJ1BI72</accession>
<dbReference type="Proteomes" id="UP001297581">
    <property type="component" value="Unassembled WGS sequence"/>
</dbReference>
<dbReference type="EMBL" id="JAKUDL010000004">
    <property type="protein sequence ID" value="MCH4295198.1"/>
    <property type="molecule type" value="Genomic_DNA"/>
</dbReference>
<dbReference type="AlphaFoldDB" id="A0AAJ1BI72"/>
<sequence>MKWLTMLGKLATLGAWVMMGYNLFVPFDGNIGTLLKILLAVTVVMHSFQLGVFHLLFKKLLPLKGSDYLQVFAFGVFALLEYRARALAKFEAEARQG</sequence>
<gene>
    <name evidence="2" type="ORF">MJ923_12885</name>
</gene>
<feature type="transmembrane region" description="Helical" evidence="1">
    <location>
        <begin position="69"/>
        <end position="88"/>
    </location>
</feature>
<name>A0AAJ1BI72_9GAMM</name>
<evidence type="ECO:0000256" key="1">
    <source>
        <dbReference type="SAM" id="Phobius"/>
    </source>
</evidence>
<evidence type="ECO:0000313" key="2">
    <source>
        <dbReference type="EMBL" id="MCH4295198.1"/>
    </source>
</evidence>
<reference evidence="2 3" key="1">
    <citation type="submission" date="2022-02" db="EMBL/GenBank/DDBJ databases">
        <title>The genome sequence of Shewanella sp. 3B26.</title>
        <authorList>
            <person name="Du J."/>
        </authorList>
    </citation>
    <scope>NUCLEOTIDE SEQUENCE [LARGE SCALE GENOMIC DNA]</scope>
    <source>
        <strain evidence="2 3">3B26</strain>
    </source>
</reference>
<feature type="transmembrane region" description="Helical" evidence="1">
    <location>
        <begin position="37"/>
        <end position="57"/>
    </location>
</feature>
<keyword evidence="1" id="KW-0472">Membrane</keyword>
<evidence type="ECO:0000313" key="3">
    <source>
        <dbReference type="Proteomes" id="UP001297581"/>
    </source>
</evidence>
<dbReference type="PANTHER" id="PTHR38775:SF1">
    <property type="entry name" value="INNER MEMBRANE PROTEIN"/>
    <property type="match status" value="1"/>
</dbReference>